<sequence>MSKINNPIHPLDTRHAHSPPRIENAPPPKKLKKPSKSTSLPLTIPSSSLSSLPSQPVNIPIPTQSYSLKQQQQQQLPLSNIYTNSCPPLTNSSSNSLTTSPVISALYSLPEFKVGSLPHPSLPSAVWPVTMVNDFLTPPSNRSFSFSDPSSSSSSTSSSNDHQLVFDMD</sequence>
<protein>
    <submittedName>
        <fullName evidence="2">Uncharacterized protein</fullName>
    </submittedName>
</protein>
<accession>A0A1X2IME5</accession>
<evidence type="ECO:0000256" key="1">
    <source>
        <dbReference type="SAM" id="MobiDB-lite"/>
    </source>
</evidence>
<feature type="compositionally biased region" description="Low complexity" evidence="1">
    <location>
        <begin position="36"/>
        <end position="54"/>
    </location>
</feature>
<keyword evidence="3" id="KW-1185">Reference proteome</keyword>
<reference evidence="2 3" key="1">
    <citation type="submission" date="2016-07" db="EMBL/GenBank/DDBJ databases">
        <title>Pervasive Adenine N6-methylation of Active Genes in Fungi.</title>
        <authorList>
            <consortium name="DOE Joint Genome Institute"/>
            <person name="Mondo S.J."/>
            <person name="Dannebaum R.O."/>
            <person name="Kuo R.C."/>
            <person name="Labutti K."/>
            <person name="Haridas S."/>
            <person name="Kuo A."/>
            <person name="Salamov A."/>
            <person name="Ahrendt S.R."/>
            <person name="Lipzen A."/>
            <person name="Sullivan W."/>
            <person name="Andreopoulos W.B."/>
            <person name="Clum A."/>
            <person name="Lindquist E."/>
            <person name="Daum C."/>
            <person name="Ramamoorthy G.K."/>
            <person name="Gryganskyi A."/>
            <person name="Culley D."/>
            <person name="Magnuson J.K."/>
            <person name="James T.Y."/>
            <person name="O'Malley M.A."/>
            <person name="Stajich J.E."/>
            <person name="Spatafora J.W."/>
            <person name="Visel A."/>
            <person name="Grigoriev I.V."/>
        </authorList>
    </citation>
    <scope>NUCLEOTIDE SEQUENCE [LARGE SCALE GENOMIC DNA]</scope>
    <source>
        <strain evidence="2 3">NRRL 1336</strain>
    </source>
</reference>
<dbReference type="Proteomes" id="UP000193560">
    <property type="component" value="Unassembled WGS sequence"/>
</dbReference>
<evidence type="ECO:0000313" key="2">
    <source>
        <dbReference type="EMBL" id="ORZ18966.1"/>
    </source>
</evidence>
<feature type="non-terminal residue" evidence="2">
    <location>
        <position position="169"/>
    </location>
</feature>
<comment type="caution">
    <text evidence="2">The sequence shown here is derived from an EMBL/GenBank/DDBJ whole genome shotgun (WGS) entry which is preliminary data.</text>
</comment>
<dbReference type="OrthoDB" id="10639912at2759"/>
<organism evidence="2 3">
    <name type="scientific">Absidia repens</name>
    <dbReference type="NCBI Taxonomy" id="90262"/>
    <lineage>
        <taxon>Eukaryota</taxon>
        <taxon>Fungi</taxon>
        <taxon>Fungi incertae sedis</taxon>
        <taxon>Mucoromycota</taxon>
        <taxon>Mucoromycotina</taxon>
        <taxon>Mucoromycetes</taxon>
        <taxon>Mucorales</taxon>
        <taxon>Cunninghamellaceae</taxon>
        <taxon>Absidia</taxon>
    </lineage>
</organism>
<gene>
    <name evidence="2" type="ORF">BCR42DRAFT_411945</name>
</gene>
<name>A0A1X2IME5_9FUNG</name>
<feature type="region of interest" description="Disordered" evidence="1">
    <location>
        <begin position="1"/>
        <end position="56"/>
    </location>
</feature>
<evidence type="ECO:0000313" key="3">
    <source>
        <dbReference type="Proteomes" id="UP000193560"/>
    </source>
</evidence>
<dbReference type="AlphaFoldDB" id="A0A1X2IME5"/>
<proteinExistence type="predicted"/>
<dbReference type="EMBL" id="MCGE01000008">
    <property type="protein sequence ID" value="ORZ18966.1"/>
    <property type="molecule type" value="Genomic_DNA"/>
</dbReference>
<feature type="compositionally biased region" description="Low complexity" evidence="1">
    <location>
        <begin position="142"/>
        <end position="161"/>
    </location>
</feature>
<feature type="region of interest" description="Disordered" evidence="1">
    <location>
        <begin position="142"/>
        <end position="169"/>
    </location>
</feature>